<evidence type="ECO:0000313" key="9">
    <source>
        <dbReference type="EnsemblPlants" id="Pp3c17_14700V3.1"/>
    </source>
</evidence>
<dbReference type="RefSeq" id="XP_024401439.1">
    <property type="nucleotide sequence ID" value="XM_024545671.2"/>
</dbReference>
<proteinExistence type="inferred from homology"/>
<dbReference type="PANTHER" id="PTHR31563:SF13">
    <property type="entry name" value="ION CHANNEL POLLUX-LIKE 1-RELATED"/>
    <property type="match status" value="1"/>
</dbReference>
<dbReference type="EnsemblPlants" id="Pp3c17_14700V3.1">
    <property type="protein sequence ID" value="Pp3c17_14700V3.1"/>
    <property type="gene ID" value="Pp3c17_14700"/>
</dbReference>
<dbReference type="InterPro" id="IPR003148">
    <property type="entry name" value="RCK_N"/>
</dbReference>
<comment type="similarity">
    <text evidence="2">Belongs to the castor/pollux (TC 1.A.1.23) family.</text>
</comment>
<dbReference type="EnsemblPlants" id="Pp3c17_14700V3.2">
    <property type="protein sequence ID" value="Pp3c17_14700V3.2"/>
    <property type="gene ID" value="Pp3c17_14700"/>
</dbReference>
<evidence type="ECO:0000256" key="6">
    <source>
        <dbReference type="SAM" id="Phobius"/>
    </source>
</evidence>
<dbReference type="OMA" id="HHIDVLT"/>
<dbReference type="Gramene" id="Pp3c17_14700V3.3">
    <property type="protein sequence ID" value="Pp3c17_14700V3.3"/>
    <property type="gene ID" value="Pp3c17_14700"/>
</dbReference>
<dbReference type="PROSITE" id="PS51201">
    <property type="entry name" value="RCK_N"/>
    <property type="match status" value="1"/>
</dbReference>
<evidence type="ECO:0000313" key="8">
    <source>
        <dbReference type="EMBL" id="PNR36242.1"/>
    </source>
</evidence>
<evidence type="ECO:0000256" key="1">
    <source>
        <dbReference type="ARBA" id="ARBA00004141"/>
    </source>
</evidence>
<dbReference type="EnsemblPlants" id="Pp3c17_14700V3.3">
    <property type="protein sequence ID" value="Pp3c17_14700V3.3"/>
    <property type="gene ID" value="Pp3c17_14700"/>
</dbReference>
<accession>A0A2K1J3Z2</accession>
<feature type="transmembrane region" description="Helical" evidence="6">
    <location>
        <begin position="250"/>
        <end position="271"/>
    </location>
</feature>
<reference evidence="8 10" key="2">
    <citation type="journal article" date="2018" name="Plant J.">
        <title>The Physcomitrella patens chromosome-scale assembly reveals moss genome structure and evolution.</title>
        <authorList>
            <person name="Lang D."/>
            <person name="Ullrich K.K."/>
            <person name="Murat F."/>
            <person name="Fuchs J."/>
            <person name="Jenkins J."/>
            <person name="Haas F.B."/>
            <person name="Piednoel M."/>
            <person name="Gundlach H."/>
            <person name="Van Bel M."/>
            <person name="Meyberg R."/>
            <person name="Vives C."/>
            <person name="Morata J."/>
            <person name="Symeonidi A."/>
            <person name="Hiss M."/>
            <person name="Muchero W."/>
            <person name="Kamisugi Y."/>
            <person name="Saleh O."/>
            <person name="Blanc G."/>
            <person name="Decker E.L."/>
            <person name="van Gessel N."/>
            <person name="Grimwood J."/>
            <person name="Hayes R.D."/>
            <person name="Graham S.W."/>
            <person name="Gunter L.E."/>
            <person name="McDaniel S.F."/>
            <person name="Hoernstein S.N.W."/>
            <person name="Larsson A."/>
            <person name="Li F.W."/>
            <person name="Perroud P.F."/>
            <person name="Phillips J."/>
            <person name="Ranjan P."/>
            <person name="Rokshar D.S."/>
            <person name="Rothfels C.J."/>
            <person name="Schneider L."/>
            <person name="Shu S."/>
            <person name="Stevenson D.W."/>
            <person name="Thummler F."/>
            <person name="Tillich M."/>
            <person name="Villarreal Aguilar J.C."/>
            <person name="Widiez T."/>
            <person name="Wong G.K."/>
            <person name="Wymore A."/>
            <person name="Zhang Y."/>
            <person name="Zimmer A.D."/>
            <person name="Quatrano R.S."/>
            <person name="Mayer K.F.X."/>
            <person name="Goodstein D."/>
            <person name="Casacuberta J.M."/>
            <person name="Vandepoele K."/>
            <person name="Reski R."/>
            <person name="Cuming A.C."/>
            <person name="Tuskan G.A."/>
            <person name="Maumus F."/>
            <person name="Salse J."/>
            <person name="Schmutz J."/>
            <person name="Rensing S.A."/>
        </authorList>
    </citation>
    <scope>NUCLEOTIDE SEQUENCE [LARGE SCALE GENOMIC DNA]</scope>
    <source>
        <strain evidence="9 10">cv. Gransden 2004</strain>
    </source>
</reference>
<gene>
    <name evidence="9" type="primary">LOC112294807</name>
    <name evidence="8" type="ORF">PHYPA_022093</name>
</gene>
<dbReference type="GO" id="GO:0006813">
    <property type="term" value="P:potassium ion transport"/>
    <property type="evidence" value="ECO:0007669"/>
    <property type="project" value="InterPro"/>
</dbReference>
<feature type="transmembrane region" description="Helical" evidence="6">
    <location>
        <begin position="308"/>
        <end position="329"/>
    </location>
</feature>
<protein>
    <recommendedName>
        <fullName evidence="7">RCK N-terminal domain-containing protein</fullName>
    </recommendedName>
</protein>
<dbReference type="GO" id="GO:0016020">
    <property type="term" value="C:membrane"/>
    <property type="evidence" value="ECO:0007669"/>
    <property type="project" value="UniProtKB-SubCell"/>
</dbReference>
<dbReference type="EMBL" id="ABEU02000017">
    <property type="protein sequence ID" value="PNR36242.1"/>
    <property type="molecule type" value="Genomic_DNA"/>
</dbReference>
<evidence type="ECO:0000256" key="5">
    <source>
        <dbReference type="ARBA" id="ARBA00023136"/>
    </source>
</evidence>
<reference evidence="8 10" key="1">
    <citation type="journal article" date="2008" name="Science">
        <title>The Physcomitrella genome reveals evolutionary insights into the conquest of land by plants.</title>
        <authorList>
            <person name="Rensing S."/>
            <person name="Lang D."/>
            <person name="Zimmer A."/>
            <person name="Terry A."/>
            <person name="Salamov A."/>
            <person name="Shapiro H."/>
            <person name="Nishiyama T."/>
            <person name="Perroud P.-F."/>
            <person name="Lindquist E."/>
            <person name="Kamisugi Y."/>
            <person name="Tanahashi T."/>
            <person name="Sakakibara K."/>
            <person name="Fujita T."/>
            <person name="Oishi K."/>
            <person name="Shin-I T."/>
            <person name="Kuroki Y."/>
            <person name="Toyoda A."/>
            <person name="Suzuki Y."/>
            <person name="Hashimoto A."/>
            <person name="Yamaguchi K."/>
            <person name="Sugano A."/>
            <person name="Kohara Y."/>
            <person name="Fujiyama A."/>
            <person name="Anterola A."/>
            <person name="Aoki S."/>
            <person name="Ashton N."/>
            <person name="Barbazuk W.B."/>
            <person name="Barker E."/>
            <person name="Bennetzen J."/>
            <person name="Bezanilla M."/>
            <person name="Blankenship R."/>
            <person name="Cho S.H."/>
            <person name="Dutcher S."/>
            <person name="Estelle M."/>
            <person name="Fawcett J.A."/>
            <person name="Gundlach H."/>
            <person name="Hanada K."/>
            <person name="Heyl A."/>
            <person name="Hicks K.A."/>
            <person name="Hugh J."/>
            <person name="Lohr M."/>
            <person name="Mayer K."/>
            <person name="Melkozernov A."/>
            <person name="Murata T."/>
            <person name="Nelson D."/>
            <person name="Pils B."/>
            <person name="Prigge M."/>
            <person name="Reiss B."/>
            <person name="Renner T."/>
            <person name="Rombauts S."/>
            <person name="Rushton P."/>
            <person name="Sanderfoot A."/>
            <person name="Schween G."/>
            <person name="Shiu S.-H."/>
            <person name="Stueber K."/>
            <person name="Theodoulou F.L."/>
            <person name="Tu H."/>
            <person name="Van de Peer Y."/>
            <person name="Verrier P.J."/>
            <person name="Waters E."/>
            <person name="Wood A."/>
            <person name="Yang L."/>
            <person name="Cove D."/>
            <person name="Cuming A."/>
            <person name="Hasebe M."/>
            <person name="Lucas S."/>
            <person name="Mishler D.B."/>
            <person name="Reski R."/>
            <person name="Grigoriev I."/>
            <person name="Quatrano R.S."/>
            <person name="Boore J.L."/>
        </authorList>
    </citation>
    <scope>NUCLEOTIDE SEQUENCE [LARGE SCALE GENOMIC DNA]</scope>
    <source>
        <strain evidence="9 10">cv. Gransden 2004</strain>
    </source>
</reference>
<dbReference type="EnsemblPlants" id="Pp3c17_14700V3.4">
    <property type="protein sequence ID" value="Pp3c17_14700V3.4"/>
    <property type="gene ID" value="Pp3c17_14700"/>
</dbReference>
<dbReference type="Gramene" id="Pp3c17_14700V3.4">
    <property type="protein sequence ID" value="Pp3c17_14700V3.4"/>
    <property type="gene ID" value="Pp3c17_14700"/>
</dbReference>
<keyword evidence="3 6" id="KW-0812">Transmembrane</keyword>
<dbReference type="AlphaFoldDB" id="A0A2K1J3Z2"/>
<name>A0A2K1J3Z2_PHYPA</name>
<organism evidence="8">
    <name type="scientific">Physcomitrium patens</name>
    <name type="common">Spreading-leaved earth moss</name>
    <name type="synonym">Physcomitrella patens</name>
    <dbReference type="NCBI Taxonomy" id="3218"/>
    <lineage>
        <taxon>Eukaryota</taxon>
        <taxon>Viridiplantae</taxon>
        <taxon>Streptophyta</taxon>
        <taxon>Embryophyta</taxon>
        <taxon>Bryophyta</taxon>
        <taxon>Bryophytina</taxon>
        <taxon>Bryopsida</taxon>
        <taxon>Funariidae</taxon>
        <taxon>Funariales</taxon>
        <taxon>Funariaceae</taxon>
        <taxon>Physcomitrium</taxon>
    </lineage>
</organism>
<dbReference type="RefSeq" id="XP_024401438.1">
    <property type="nucleotide sequence ID" value="XM_024545670.2"/>
</dbReference>
<comment type="subcellular location">
    <subcellularLocation>
        <location evidence="1">Membrane</location>
        <topology evidence="1">Multi-pass membrane protein</topology>
    </subcellularLocation>
</comment>
<keyword evidence="10" id="KW-1185">Reference proteome</keyword>
<dbReference type="Pfam" id="PF06241">
    <property type="entry name" value="Castor_Poll_mid"/>
    <property type="match status" value="1"/>
</dbReference>
<dbReference type="GeneID" id="112294807"/>
<dbReference type="OrthoDB" id="1923901at2759"/>
<dbReference type="InterPro" id="IPR044849">
    <property type="entry name" value="CASTOR/POLLUX/SYM8-like"/>
</dbReference>
<dbReference type="PANTHER" id="PTHR31563">
    <property type="entry name" value="ION CHANNEL POLLUX-RELATED"/>
    <property type="match status" value="1"/>
</dbReference>
<feature type="domain" description="RCK N-terminal" evidence="7">
    <location>
        <begin position="349"/>
        <end position="497"/>
    </location>
</feature>
<dbReference type="STRING" id="3218.A0A2K1J3Z2"/>
<evidence type="ECO:0000256" key="3">
    <source>
        <dbReference type="ARBA" id="ARBA00022692"/>
    </source>
</evidence>
<evidence type="ECO:0000259" key="7">
    <source>
        <dbReference type="PROSITE" id="PS51201"/>
    </source>
</evidence>
<keyword evidence="5 6" id="KW-0472">Membrane</keyword>
<dbReference type="Gramene" id="Pp3c17_14700V3.2">
    <property type="protein sequence ID" value="Pp3c17_14700V3.2"/>
    <property type="gene ID" value="Pp3c17_14700"/>
</dbReference>
<dbReference type="InterPro" id="IPR010420">
    <property type="entry name" value="CASTOR/POLLUX/SYM8_dom"/>
</dbReference>
<dbReference type="Pfam" id="PF22614">
    <property type="entry name" value="Slo-like_RCK"/>
    <property type="match status" value="1"/>
</dbReference>
<dbReference type="Gramene" id="Pp3c17_14700V3.1">
    <property type="protein sequence ID" value="Pp3c17_14700V3.1"/>
    <property type="gene ID" value="Pp3c17_14700"/>
</dbReference>
<dbReference type="FunCoup" id="A0A2K1J3Z2">
    <property type="interactions" value="526"/>
</dbReference>
<keyword evidence="4 6" id="KW-1133">Transmembrane helix</keyword>
<reference evidence="9" key="3">
    <citation type="submission" date="2020-12" db="UniProtKB">
        <authorList>
            <consortium name="EnsemblPlants"/>
        </authorList>
    </citation>
    <scope>IDENTIFICATION</scope>
</reference>
<dbReference type="SUPFAM" id="SSF81324">
    <property type="entry name" value="Voltage-gated potassium channels"/>
    <property type="match status" value="1"/>
</dbReference>
<evidence type="ECO:0000256" key="2">
    <source>
        <dbReference type="ARBA" id="ARBA00008577"/>
    </source>
</evidence>
<dbReference type="Gene3D" id="3.40.50.720">
    <property type="entry name" value="NAD(P)-binding Rossmann-like Domain"/>
    <property type="match status" value="1"/>
</dbReference>
<dbReference type="Proteomes" id="UP000006727">
    <property type="component" value="Chromosome 17"/>
</dbReference>
<evidence type="ECO:0000256" key="4">
    <source>
        <dbReference type="ARBA" id="ARBA00022989"/>
    </source>
</evidence>
<dbReference type="KEGG" id="ppp:112294807"/>
<dbReference type="PaxDb" id="3218-PP1S98_138V6.1"/>
<sequence length="917" mass="101354">MRGDMAGGQMAHLVFTGASFKPRTARFLFNLTSLRSLSHWRSSAFAGRRKYCSMTIAATSTESRGDHYEQETMDVSHECSNNYQLGWRKLQRASVKSLLSQVHDDTRDQINLDRSTRLHTAADNTSFVLPVTIHNNLSSDGDGGKLFQLCCKGAAVVGSFLLVALLLRKVGYMRPQPWGIDSTALLDAIKVSPSLVGQALSHTFDGAGDTLLVRPQQMRLKVTPPSFSIMNWNLTRLSYMLDVLLERHPITYVLLLIMACLTLIIIGGVLFQKYRGKQSLGDALWDAWACLCSSGTHLREKTQEGRTIGIFLAFGGLLFYSLLTSTLTAQIKLRMEYLREGAHSQVMESGHIIICGANNHITTVLKQLNRAHEFAIRDGTAASRKQTVLLLSERARRETERLVSPVTKECTQINILTRCGSLSSTRSFSKVAADKARSIVLLANKDDPYEADADNVLAVLALQSLLDERAPGNVIVEVSRKSTAGLLKTLSGLKVSPVQNLASKLFVQCTRQCGLVDVYQQLLDHGKTVINLRGYPSLAGMSYGDVRRGFPEAVVCGLIPNGGGPDFHPNDTRLLESTDKLLVIAPKHTQRLAPPALLAKAEERLRITSSSEASTSDPIPVSTDSVESNSLAKFLNRKKKPVSKTADWSATRKERIIILGWRPGVSEMVWEYDDYVGPGSELIILAEAPVEERKACLARRNERLLRNIHVVHKIGNPMSRTDLQDAILDSNPLNLHKEVKSAAEESEKIPFSIIVVGDRGWHAGDSSRPDKQCVFALLLAESICKEFKVKVTSLVAEFVDTKLGKQVVKSHPSLTYIGTSDLTGLVTSQVVEHRELNAVWTELLNSWGNEIYMKGIQLYIKEGESPSFSELQERAASRSEVAIGYRHNNKVVLNPDSKEKPLEFNEGDSLVVISENE</sequence>
<evidence type="ECO:0000313" key="10">
    <source>
        <dbReference type="Proteomes" id="UP000006727"/>
    </source>
</evidence>